<feature type="signal peptide" evidence="8">
    <location>
        <begin position="1"/>
        <end position="20"/>
    </location>
</feature>
<keyword evidence="6" id="KW-0998">Cell outer membrane</keyword>
<dbReference type="NCBIfam" id="TIGR01845">
    <property type="entry name" value="outer_NodT"/>
    <property type="match status" value="1"/>
</dbReference>
<dbReference type="Pfam" id="PF02321">
    <property type="entry name" value="OEP"/>
    <property type="match status" value="2"/>
</dbReference>
<evidence type="ECO:0000313" key="10">
    <source>
        <dbReference type="Proteomes" id="UP001294570"/>
    </source>
</evidence>
<dbReference type="InterPro" id="IPR010131">
    <property type="entry name" value="MdtP/NodT-like"/>
</dbReference>
<keyword evidence="8" id="KW-0472">Membrane</keyword>
<evidence type="ECO:0000256" key="1">
    <source>
        <dbReference type="ARBA" id="ARBA00004459"/>
    </source>
</evidence>
<comment type="similarity">
    <text evidence="2 8">Belongs to the outer membrane factor (OMF) (TC 1.B.17) family.</text>
</comment>
<comment type="subcellular location">
    <subcellularLocation>
        <location evidence="1 8">Cell outer membrane</location>
        <topology evidence="1 8">Lipid-anchor</topology>
    </subcellularLocation>
</comment>
<organism evidence="9 10">
    <name type="scientific">Denitrificimonas halotolerans</name>
    <dbReference type="NCBI Taxonomy" id="3098930"/>
    <lineage>
        <taxon>Bacteria</taxon>
        <taxon>Pseudomonadati</taxon>
        <taxon>Pseudomonadota</taxon>
        <taxon>Gammaproteobacteria</taxon>
        <taxon>Pseudomonadales</taxon>
        <taxon>Pseudomonadaceae</taxon>
        <taxon>Denitrificimonas</taxon>
    </lineage>
</organism>
<dbReference type="Gene3D" id="1.20.1600.10">
    <property type="entry name" value="Outer membrane efflux proteins (OEP)"/>
    <property type="match status" value="1"/>
</dbReference>
<keyword evidence="4 8" id="KW-0812">Transmembrane</keyword>
<accession>A0ABU5GRR6</accession>
<keyword evidence="10" id="KW-1185">Reference proteome</keyword>
<keyword evidence="5 8" id="KW-0564">Palmitate</keyword>
<reference evidence="9 10" key="1">
    <citation type="submission" date="2023-12" db="EMBL/GenBank/DDBJ databases">
        <title>Denitrificimonas halotolerans sp. nov.,a novel species isolated from landfill leachate.</title>
        <authorList>
            <person name="Wang S."/>
        </authorList>
    </citation>
    <scope>NUCLEOTIDE SEQUENCE [LARGE SCALE GENOMIC DNA]</scope>
    <source>
        <strain evidence="9 10">JX-1</strain>
    </source>
</reference>
<keyword evidence="3 8" id="KW-1134">Transmembrane beta strand</keyword>
<dbReference type="Gene3D" id="2.20.200.10">
    <property type="entry name" value="Outer membrane efflux proteins (OEP)"/>
    <property type="match status" value="1"/>
</dbReference>
<keyword evidence="8" id="KW-0732">Signal</keyword>
<protein>
    <submittedName>
        <fullName evidence="9">Efflux transporter outer membrane subunit</fullName>
    </submittedName>
</protein>
<gene>
    <name evidence="9" type="ORF">TOI97_08245</name>
</gene>
<evidence type="ECO:0000256" key="2">
    <source>
        <dbReference type="ARBA" id="ARBA00007613"/>
    </source>
</evidence>
<dbReference type="EMBL" id="JAXIVU010000010">
    <property type="protein sequence ID" value="MDY7219554.1"/>
    <property type="molecule type" value="Genomic_DNA"/>
</dbReference>
<evidence type="ECO:0000256" key="7">
    <source>
        <dbReference type="ARBA" id="ARBA00023288"/>
    </source>
</evidence>
<evidence type="ECO:0000256" key="4">
    <source>
        <dbReference type="ARBA" id="ARBA00022692"/>
    </source>
</evidence>
<dbReference type="PANTHER" id="PTHR30203:SF32">
    <property type="entry name" value="CATION EFFLUX SYSTEM PROTEIN CUSC"/>
    <property type="match status" value="1"/>
</dbReference>
<evidence type="ECO:0000256" key="5">
    <source>
        <dbReference type="ARBA" id="ARBA00023139"/>
    </source>
</evidence>
<dbReference type="InterPro" id="IPR003423">
    <property type="entry name" value="OMP_efflux"/>
</dbReference>
<evidence type="ECO:0000256" key="3">
    <source>
        <dbReference type="ARBA" id="ARBA00022452"/>
    </source>
</evidence>
<name>A0ABU5GRR6_9GAMM</name>
<evidence type="ECO:0000313" key="9">
    <source>
        <dbReference type="EMBL" id="MDY7219554.1"/>
    </source>
</evidence>
<dbReference type="Proteomes" id="UP001294570">
    <property type="component" value="Unassembled WGS sequence"/>
</dbReference>
<sequence>MKRTALVAALTVALTGCSLAPSYQQPEAPVAEQWDNTDQYSAVTPPHWRDFFADPILQDLIETALKNNRDLRIAALNVDAFRAQYRIERSAQFPSINASGGANRQRLPGSMTADGNSAITSQYSANLGITAWELDLFNRLGNLSEQALETYFASEQAQRSTQLSLIASVATAWLNLQADQETLALVRDTLATYEDSLRLVEHSYDVGIATLLELQQARTAANSARISLAQFERQTVQSRNALNLLLGGTPRTNLLTPVPLSHFEFAELPVGLPAHLLQRRPDILQAEHQLKAAHANIGAARAAFFPSISLTTHAGSLSPDLSGLFDAGSGSWLFMPSINLPIFNAGRLRANLNYSEIQKDINVAHYEKAIQTAFQEVADGLIERTTYKQQLAAHDEMVQTSEEYYALADLRYREGVDNQLTLLDAQRLLFDAKQKRINTHFAKLASEINLYKALGGGYSQEL</sequence>
<keyword evidence="7 8" id="KW-0449">Lipoprotein</keyword>
<dbReference type="RefSeq" id="WP_321553648.1">
    <property type="nucleotide sequence ID" value="NZ_JAXIVU010000010.1"/>
</dbReference>
<dbReference type="PROSITE" id="PS51257">
    <property type="entry name" value="PROKAR_LIPOPROTEIN"/>
    <property type="match status" value="1"/>
</dbReference>
<proteinExistence type="inferred from homology"/>
<evidence type="ECO:0000256" key="8">
    <source>
        <dbReference type="RuleBase" id="RU362097"/>
    </source>
</evidence>
<comment type="caution">
    <text evidence="9">The sequence shown here is derived from an EMBL/GenBank/DDBJ whole genome shotgun (WGS) entry which is preliminary data.</text>
</comment>
<dbReference type="SUPFAM" id="SSF56954">
    <property type="entry name" value="Outer membrane efflux proteins (OEP)"/>
    <property type="match status" value="1"/>
</dbReference>
<feature type="chain" id="PRO_5045009976" evidence="8">
    <location>
        <begin position="21"/>
        <end position="462"/>
    </location>
</feature>
<evidence type="ECO:0000256" key="6">
    <source>
        <dbReference type="ARBA" id="ARBA00023237"/>
    </source>
</evidence>
<dbReference type="PANTHER" id="PTHR30203">
    <property type="entry name" value="OUTER MEMBRANE CATION EFFLUX PROTEIN"/>
    <property type="match status" value="1"/>
</dbReference>